<organism evidence="4 5">
    <name type="scientific">Sula dactylatra</name>
    <name type="common">Masked booby</name>
    <dbReference type="NCBI Taxonomy" id="56068"/>
    <lineage>
        <taxon>Eukaryota</taxon>
        <taxon>Metazoa</taxon>
        <taxon>Chordata</taxon>
        <taxon>Craniata</taxon>
        <taxon>Vertebrata</taxon>
        <taxon>Euteleostomi</taxon>
        <taxon>Archelosauria</taxon>
        <taxon>Archosauria</taxon>
        <taxon>Dinosauria</taxon>
        <taxon>Saurischia</taxon>
        <taxon>Theropoda</taxon>
        <taxon>Coelurosauria</taxon>
        <taxon>Aves</taxon>
        <taxon>Neognathae</taxon>
        <taxon>Neoaves</taxon>
        <taxon>Aequornithes</taxon>
        <taxon>Suliformes</taxon>
        <taxon>Sulidae</taxon>
        <taxon>Sula</taxon>
    </lineage>
</organism>
<feature type="compositionally biased region" description="Low complexity" evidence="3">
    <location>
        <begin position="148"/>
        <end position="162"/>
    </location>
</feature>
<sequence length="253" mass="25965">WGPCHEDAVSLQGAAGPAGDGGGEPGICKLCQDAAVCLILARQWQSSSHGGSRGHAPSWGPQLLPPARMINRSLCESNSSLCSALLIRSHADLPAASPAATAPTQEGRGGPGPAPTGAAEEDRDAGSASSTDTASLLISTGSHSSEDGSPPALARAPRLGASEGTPTPHAGPLLPLVPPGVREERGTHAPCPMYQLVLAGDGGMGKSSFLLRLCTNEFRGVISTLGVDFQIKQLLVDGEQTTLQIWDTTRQER</sequence>
<keyword evidence="5" id="KW-1185">Reference proteome</keyword>
<comment type="caution">
    <text evidence="4">The sequence shown here is derived from an EMBL/GenBank/DDBJ whole genome shotgun (WGS) entry which is preliminary data.</text>
</comment>
<evidence type="ECO:0000313" key="5">
    <source>
        <dbReference type="Proteomes" id="UP000619137"/>
    </source>
</evidence>
<keyword evidence="1" id="KW-0547">Nucleotide-binding</keyword>
<feature type="compositionally biased region" description="Low complexity" evidence="3">
    <location>
        <begin position="126"/>
        <end position="140"/>
    </location>
</feature>
<dbReference type="PROSITE" id="PS51419">
    <property type="entry name" value="RAB"/>
    <property type="match status" value="1"/>
</dbReference>
<evidence type="ECO:0000256" key="1">
    <source>
        <dbReference type="ARBA" id="ARBA00022741"/>
    </source>
</evidence>
<dbReference type="Gene3D" id="3.40.50.300">
    <property type="entry name" value="P-loop containing nucleotide triphosphate hydrolases"/>
    <property type="match status" value="1"/>
</dbReference>
<dbReference type="InterPro" id="IPR027417">
    <property type="entry name" value="P-loop_NTPase"/>
</dbReference>
<evidence type="ECO:0000256" key="3">
    <source>
        <dbReference type="SAM" id="MobiDB-lite"/>
    </source>
</evidence>
<dbReference type="PANTHER" id="PTHR47977">
    <property type="entry name" value="RAS-RELATED PROTEIN RAB"/>
    <property type="match status" value="1"/>
</dbReference>
<feature type="non-terminal residue" evidence="4">
    <location>
        <position position="1"/>
    </location>
</feature>
<feature type="non-terminal residue" evidence="4">
    <location>
        <position position="253"/>
    </location>
</feature>
<dbReference type="EMBL" id="WEKW01023953">
    <property type="protein sequence ID" value="NWI31405.1"/>
    <property type="molecule type" value="Genomic_DNA"/>
</dbReference>
<evidence type="ECO:0000256" key="2">
    <source>
        <dbReference type="ARBA" id="ARBA00023134"/>
    </source>
</evidence>
<evidence type="ECO:0000313" key="4">
    <source>
        <dbReference type="EMBL" id="NWI31405.1"/>
    </source>
</evidence>
<dbReference type="InterPro" id="IPR001806">
    <property type="entry name" value="Small_GTPase"/>
</dbReference>
<dbReference type="GO" id="GO:0005525">
    <property type="term" value="F:GTP binding"/>
    <property type="evidence" value="ECO:0007669"/>
    <property type="project" value="UniProtKB-KW"/>
</dbReference>
<name>A0A851ABG7_SULDA</name>
<dbReference type="InterPro" id="IPR050227">
    <property type="entry name" value="Rab"/>
</dbReference>
<dbReference type="SUPFAM" id="SSF52540">
    <property type="entry name" value="P-loop containing nucleoside triphosphate hydrolases"/>
    <property type="match status" value="1"/>
</dbReference>
<dbReference type="Pfam" id="PF00071">
    <property type="entry name" value="Ras"/>
    <property type="match status" value="1"/>
</dbReference>
<gene>
    <name evidence="4" type="primary">Rasef_1</name>
    <name evidence="4" type="ORF">SULDAC_R14653</name>
</gene>
<keyword evidence="2" id="KW-0342">GTP-binding</keyword>
<dbReference type="AlphaFoldDB" id="A0A851ABG7"/>
<dbReference type="Proteomes" id="UP000619137">
    <property type="component" value="Unassembled WGS sequence"/>
</dbReference>
<protein>
    <submittedName>
        <fullName evidence="4">RASEF protein</fullName>
    </submittedName>
</protein>
<dbReference type="PRINTS" id="PR00449">
    <property type="entry name" value="RASTRNSFRMNG"/>
</dbReference>
<feature type="region of interest" description="Disordered" evidence="3">
    <location>
        <begin position="96"/>
        <end position="179"/>
    </location>
</feature>
<feature type="compositionally biased region" description="Low complexity" evidence="3">
    <location>
        <begin position="96"/>
        <end position="106"/>
    </location>
</feature>
<proteinExistence type="predicted"/>
<reference evidence="4" key="1">
    <citation type="submission" date="2019-10" db="EMBL/GenBank/DDBJ databases">
        <title>Bird 10,000 Genomes (B10K) Project - Family phase.</title>
        <authorList>
            <person name="Zhang G."/>
        </authorList>
    </citation>
    <scope>NUCLEOTIDE SEQUENCE</scope>
    <source>
        <strain evidence="4">B10K-DU-002-49</strain>
        <tissue evidence="4">Muscle</tissue>
    </source>
</reference>
<dbReference type="GO" id="GO:0003924">
    <property type="term" value="F:GTPase activity"/>
    <property type="evidence" value="ECO:0007669"/>
    <property type="project" value="InterPro"/>
</dbReference>
<accession>A0A851ABG7</accession>